<dbReference type="InterPro" id="IPR036691">
    <property type="entry name" value="Endo/exonu/phosph_ase_sf"/>
</dbReference>
<comment type="caution">
    <text evidence="3">The sequence shown here is derived from an EMBL/GenBank/DDBJ whole genome shotgun (WGS) entry which is preliminary data.</text>
</comment>
<feature type="compositionally biased region" description="Polar residues" evidence="1">
    <location>
        <begin position="180"/>
        <end position="198"/>
    </location>
</feature>
<keyword evidence="3" id="KW-0695">RNA-directed DNA polymerase</keyword>
<reference evidence="4" key="1">
    <citation type="journal article" date="2019" name="Curr. Biol.">
        <title>Genome Sequence of Striga asiatica Provides Insight into the Evolution of Plant Parasitism.</title>
        <authorList>
            <person name="Yoshida S."/>
            <person name="Kim S."/>
            <person name="Wafula E.K."/>
            <person name="Tanskanen J."/>
            <person name="Kim Y.M."/>
            <person name="Honaas L."/>
            <person name="Yang Z."/>
            <person name="Spallek T."/>
            <person name="Conn C.E."/>
            <person name="Ichihashi Y."/>
            <person name="Cheong K."/>
            <person name="Cui S."/>
            <person name="Der J.P."/>
            <person name="Gundlach H."/>
            <person name="Jiao Y."/>
            <person name="Hori C."/>
            <person name="Ishida J.K."/>
            <person name="Kasahara H."/>
            <person name="Kiba T."/>
            <person name="Kim M.S."/>
            <person name="Koo N."/>
            <person name="Laohavisit A."/>
            <person name="Lee Y.H."/>
            <person name="Lumba S."/>
            <person name="McCourt P."/>
            <person name="Mortimer J.C."/>
            <person name="Mutuku J.M."/>
            <person name="Nomura T."/>
            <person name="Sasaki-Sekimoto Y."/>
            <person name="Seto Y."/>
            <person name="Wang Y."/>
            <person name="Wakatake T."/>
            <person name="Sakakibara H."/>
            <person name="Demura T."/>
            <person name="Yamaguchi S."/>
            <person name="Yoneyama K."/>
            <person name="Manabe R.I."/>
            <person name="Nelson D.C."/>
            <person name="Schulman A.H."/>
            <person name="Timko M.P."/>
            <person name="dePamphilis C.W."/>
            <person name="Choi D."/>
            <person name="Shirasu K."/>
        </authorList>
    </citation>
    <scope>NUCLEOTIDE SEQUENCE [LARGE SCALE GENOMIC DNA]</scope>
    <source>
        <strain evidence="4">cv. UVA1</strain>
    </source>
</reference>
<dbReference type="PANTHER" id="PTHR33710">
    <property type="entry name" value="BNAC02G09200D PROTEIN"/>
    <property type="match status" value="1"/>
</dbReference>
<keyword evidence="4" id="KW-1185">Reference proteome</keyword>
<keyword evidence="3" id="KW-0548">Nucleotidyltransferase</keyword>
<dbReference type="OrthoDB" id="1748181at2759"/>
<dbReference type="SUPFAM" id="SSF56219">
    <property type="entry name" value="DNase I-like"/>
    <property type="match status" value="1"/>
</dbReference>
<dbReference type="EMBL" id="BKCP01007183">
    <property type="protein sequence ID" value="GER45601.1"/>
    <property type="molecule type" value="Genomic_DNA"/>
</dbReference>
<evidence type="ECO:0000313" key="3">
    <source>
        <dbReference type="EMBL" id="GER45601.1"/>
    </source>
</evidence>
<organism evidence="3 4">
    <name type="scientific">Striga asiatica</name>
    <name type="common">Asiatic witchweed</name>
    <name type="synonym">Buchnera asiatica</name>
    <dbReference type="NCBI Taxonomy" id="4170"/>
    <lineage>
        <taxon>Eukaryota</taxon>
        <taxon>Viridiplantae</taxon>
        <taxon>Streptophyta</taxon>
        <taxon>Embryophyta</taxon>
        <taxon>Tracheophyta</taxon>
        <taxon>Spermatophyta</taxon>
        <taxon>Magnoliopsida</taxon>
        <taxon>eudicotyledons</taxon>
        <taxon>Gunneridae</taxon>
        <taxon>Pentapetalae</taxon>
        <taxon>asterids</taxon>
        <taxon>lamiids</taxon>
        <taxon>Lamiales</taxon>
        <taxon>Orobanchaceae</taxon>
        <taxon>Buchnereae</taxon>
        <taxon>Striga</taxon>
    </lineage>
</organism>
<feature type="region of interest" description="Disordered" evidence="1">
    <location>
        <begin position="351"/>
        <end position="371"/>
    </location>
</feature>
<sequence>MDQDSGNPATKKVRNREEALNPSPDLAEESPIENSTEVNRANIPSFKESLLQNNPGANSKGFHHDTVRTEPGDVTYTIEDGMPAVNFADRIKKKMEYAMSYSLVGTPGIVDHTNASPSDATDNRQAGPLVSQSPSTVDASWERAVRLPMQHQQCPNMGEWSHAQKRGRRMANNINNQMANHKSSTYGKQTRTQQSPSNPFAPLAEMDQEPFGKWKVSPTPNTSFITDPSCSFSAGTGPEPDRGAAGPKGRKQSPITRIGKRKSTVATHDKTWTKKPSQPKTNTQEIALCDPQCTMTTNGLNPVIEHGTPLSDQKTTLSVANDQIPAPEKASEPETIDLRSTAVQNLKHTAVRLPHPNPPKPKTTLASSPVQSSNVILVEDKPPDLNRAFHLKPKLKIQYGSERDPPGTDEEMEAVTDLEGGETVEDQRRVAGERLENDHRIESVGYSGGAADQPWLVFGDFNAFTSEADKIGGRRSTGCSRFREWIVRAGMMDLGFEGSRFTWKWGRVHERLDRALVNEKWDTLFGKTVVKHLPRAMSDHSPLLISFRGRVNLPKRGGFFKYWAAWEAHDKWEDWLTANWNNDLEFPEAIWKLTANINDWKYKIFGDINKRKKKLLREEYEATVSQEDLLRTQNARAVWLSQGDRNTKHFHSKFKDKRKGLKIRAIQLEDGSWVSDVRRLGEEATNFFRNV</sequence>
<feature type="compositionally biased region" description="Polar residues" evidence="1">
    <location>
        <begin position="113"/>
        <end position="138"/>
    </location>
</feature>
<gene>
    <name evidence="3" type="ORF">STAS_22547</name>
</gene>
<feature type="region of interest" description="Disordered" evidence="1">
    <location>
        <begin position="180"/>
        <end position="202"/>
    </location>
</feature>
<feature type="region of interest" description="Disordered" evidence="1">
    <location>
        <begin position="227"/>
        <end position="282"/>
    </location>
</feature>
<dbReference type="Pfam" id="PF03372">
    <property type="entry name" value="Exo_endo_phos"/>
    <property type="match status" value="1"/>
</dbReference>
<evidence type="ECO:0000313" key="4">
    <source>
        <dbReference type="Proteomes" id="UP000325081"/>
    </source>
</evidence>
<dbReference type="Gene3D" id="3.60.10.10">
    <property type="entry name" value="Endonuclease/exonuclease/phosphatase"/>
    <property type="match status" value="1"/>
</dbReference>
<name>A0A5A7QNV5_STRAF</name>
<evidence type="ECO:0000259" key="2">
    <source>
        <dbReference type="Pfam" id="PF03372"/>
    </source>
</evidence>
<evidence type="ECO:0000256" key="1">
    <source>
        <dbReference type="SAM" id="MobiDB-lite"/>
    </source>
</evidence>
<feature type="region of interest" description="Disordered" evidence="1">
    <location>
        <begin position="112"/>
        <end position="139"/>
    </location>
</feature>
<feature type="domain" description="Endonuclease/exonuclease/phosphatase" evidence="2">
    <location>
        <begin position="440"/>
        <end position="540"/>
    </location>
</feature>
<dbReference type="PANTHER" id="PTHR33710:SF71">
    <property type="entry name" value="ENDONUCLEASE_EXONUCLEASE_PHOSPHATASE DOMAIN-CONTAINING PROTEIN"/>
    <property type="match status" value="1"/>
</dbReference>
<dbReference type="AlphaFoldDB" id="A0A5A7QNV5"/>
<dbReference type="GO" id="GO:0003964">
    <property type="term" value="F:RNA-directed DNA polymerase activity"/>
    <property type="evidence" value="ECO:0007669"/>
    <property type="project" value="UniProtKB-KW"/>
</dbReference>
<dbReference type="Proteomes" id="UP000325081">
    <property type="component" value="Unassembled WGS sequence"/>
</dbReference>
<proteinExistence type="predicted"/>
<dbReference type="InterPro" id="IPR005135">
    <property type="entry name" value="Endo/exonuclease/phosphatase"/>
</dbReference>
<feature type="region of interest" description="Disordered" evidence="1">
    <location>
        <begin position="1"/>
        <end position="68"/>
    </location>
</feature>
<keyword evidence="3" id="KW-0808">Transferase</keyword>
<protein>
    <submittedName>
        <fullName evidence="3">RNA-directed DNA polymerase</fullName>
    </submittedName>
</protein>
<accession>A0A5A7QNV5</accession>